<gene>
    <name evidence="1" type="ORF">L2E82_31060</name>
</gene>
<keyword evidence="2" id="KW-1185">Reference proteome</keyword>
<evidence type="ECO:0000313" key="1">
    <source>
        <dbReference type="EMBL" id="KAI3740592.1"/>
    </source>
</evidence>
<sequence length="912" mass="102567">MASLLGFHPPHFSEDAAWLPGWLQPSTIREASNQALQCPSAQGLEEIGCLQQNISNRDNENLSDNGVCKSFHLFLSGEDNSTMNFPSCSSNHEIQYHLHLSTNEESQNLSNSISSKSQFERFEPKQAQILHHPNSKVTPEENTRNPTPQKGNSGTSSHEPKGQNRKNHKSNPKSRKVDIFNAIELAVAASEALIIHELVKDEPSTQLSSLSSVLEAAIRVKQARLEENQENLDFEESDEVDFLSDLDELTMVDAYEDVGLMGLTSHGDLSGYESVSHVKDSYGGQENDFNSNSSKEDMLLKRGFVLDSIDYEELGTQNADLGCDVDHTMFNCSVEQADNCMKEVDLQRERELTSCQRNLRSSFGSQGSGFNEKEDKTTNLIPDRFQSRWFGGWTAKNEVTDDNHKTSIPNLFPNETSFLSESPPDMNSAIQKPDNIFSQSSVADKITSNGNLLPENLDISQSNSPPKDTVFQSPIDLSCSVVPCTYTSDTHTSLGPTLQPNSDTTKPVSPQISNNEKKTNLPLTIDSQENPLQENFDTAKTVLPQILNNEKKTNLPLTIDSQENPIQENFDTTKTVLPQILNNKKKTNLPLTIDSQENPVQEPNFDTTKTVSPQLSNNEKKTNLPLTIDSQENPVPERKLPIEVFKKVKSNIKSCLVPRRKRVRFSEPEIFYPTVKKRKTRLTYNTRLFQDLTFLITGFSVKKHKEIKNLIQENGGIVLEDIPPLSSRRKRSQTCPIVLCPKRLLTTKFLYACAVNACIVKVNWLYDSVNDGSILPPKKYTILKENPVTCGVSIGMAVNRDYLIFENIAIMFHGKHDFCMKMGKVVRHGGGLVFKTFHWLVKRLESRKDLVGAIVVEGENVISRQLKQCAVERNVRVVSFDWIIRSLYAGRVLPSPEFSYQNRVHLEMSEEI</sequence>
<accession>A0ACB9D2S0</accession>
<proteinExistence type="predicted"/>
<name>A0ACB9D2S0_CICIN</name>
<dbReference type="EMBL" id="CM042013">
    <property type="protein sequence ID" value="KAI3740592.1"/>
    <property type="molecule type" value="Genomic_DNA"/>
</dbReference>
<comment type="caution">
    <text evidence="1">The sequence shown here is derived from an EMBL/GenBank/DDBJ whole genome shotgun (WGS) entry which is preliminary data.</text>
</comment>
<organism evidence="1 2">
    <name type="scientific">Cichorium intybus</name>
    <name type="common">Chicory</name>
    <dbReference type="NCBI Taxonomy" id="13427"/>
    <lineage>
        <taxon>Eukaryota</taxon>
        <taxon>Viridiplantae</taxon>
        <taxon>Streptophyta</taxon>
        <taxon>Embryophyta</taxon>
        <taxon>Tracheophyta</taxon>
        <taxon>Spermatophyta</taxon>
        <taxon>Magnoliopsida</taxon>
        <taxon>eudicotyledons</taxon>
        <taxon>Gunneridae</taxon>
        <taxon>Pentapetalae</taxon>
        <taxon>asterids</taxon>
        <taxon>campanulids</taxon>
        <taxon>Asterales</taxon>
        <taxon>Asteraceae</taxon>
        <taxon>Cichorioideae</taxon>
        <taxon>Cichorieae</taxon>
        <taxon>Cichoriinae</taxon>
        <taxon>Cichorium</taxon>
    </lineage>
</organism>
<reference evidence="2" key="1">
    <citation type="journal article" date="2022" name="Mol. Ecol. Resour.">
        <title>The genomes of chicory, endive, great burdock and yacon provide insights into Asteraceae palaeo-polyploidization history and plant inulin production.</title>
        <authorList>
            <person name="Fan W."/>
            <person name="Wang S."/>
            <person name="Wang H."/>
            <person name="Wang A."/>
            <person name="Jiang F."/>
            <person name="Liu H."/>
            <person name="Zhao H."/>
            <person name="Xu D."/>
            <person name="Zhang Y."/>
        </authorList>
    </citation>
    <scope>NUCLEOTIDE SEQUENCE [LARGE SCALE GENOMIC DNA]</scope>
    <source>
        <strain evidence="2">cv. Punajuju</strain>
    </source>
</reference>
<dbReference type="Proteomes" id="UP001055811">
    <property type="component" value="Linkage Group LG05"/>
</dbReference>
<reference evidence="1 2" key="2">
    <citation type="journal article" date="2022" name="Mol. Ecol. Resour.">
        <title>The genomes of chicory, endive, great burdock and yacon provide insights into Asteraceae paleo-polyploidization history and plant inulin production.</title>
        <authorList>
            <person name="Fan W."/>
            <person name="Wang S."/>
            <person name="Wang H."/>
            <person name="Wang A."/>
            <person name="Jiang F."/>
            <person name="Liu H."/>
            <person name="Zhao H."/>
            <person name="Xu D."/>
            <person name="Zhang Y."/>
        </authorList>
    </citation>
    <scope>NUCLEOTIDE SEQUENCE [LARGE SCALE GENOMIC DNA]</scope>
    <source>
        <strain evidence="2">cv. Punajuju</strain>
        <tissue evidence="1">Leaves</tissue>
    </source>
</reference>
<evidence type="ECO:0000313" key="2">
    <source>
        <dbReference type="Proteomes" id="UP001055811"/>
    </source>
</evidence>
<protein>
    <submittedName>
        <fullName evidence="1">Uncharacterized protein</fullName>
    </submittedName>
</protein>